<evidence type="ECO:0000259" key="1">
    <source>
        <dbReference type="Pfam" id="PF09361"/>
    </source>
</evidence>
<sequence length="167" mass="17417">MTSPKSMTRDGKHMARNARTALGTATDSHEMLTASSDVIAARMEIMARALADPLRADVTELSLMGTEKLEALSASAASVAGNVSTLAARASKSAMDEVGHAQRAATAMASARTPAGLASAQFSYAMGWWGRAAGQMLTFNTGLLKTQAEALKPLHTAAVANAKRLKR</sequence>
<dbReference type="InterPro" id="IPR018968">
    <property type="entry name" value="Phasin"/>
</dbReference>
<dbReference type="Proteomes" id="UP000548978">
    <property type="component" value="Unassembled WGS sequence"/>
</dbReference>
<dbReference type="Pfam" id="PF09361">
    <property type="entry name" value="Phasin_2"/>
    <property type="match status" value="1"/>
</dbReference>
<dbReference type="RefSeq" id="WP_241153227.1">
    <property type="nucleotide sequence ID" value="NZ_JACIJB010000003.1"/>
</dbReference>
<feature type="domain" description="Phasin" evidence="1">
    <location>
        <begin position="64"/>
        <end position="155"/>
    </location>
</feature>
<dbReference type="EMBL" id="JACIJB010000003">
    <property type="protein sequence ID" value="MBB5660379.1"/>
    <property type="molecule type" value="Genomic_DNA"/>
</dbReference>
<evidence type="ECO:0000313" key="3">
    <source>
        <dbReference type="Proteomes" id="UP000548978"/>
    </source>
</evidence>
<reference evidence="2 3" key="1">
    <citation type="submission" date="2020-08" db="EMBL/GenBank/DDBJ databases">
        <title>Genomic Encyclopedia of Type Strains, Phase IV (KMG-IV): sequencing the most valuable type-strain genomes for metagenomic binning, comparative biology and taxonomic classification.</title>
        <authorList>
            <person name="Goeker M."/>
        </authorList>
    </citation>
    <scope>NUCLEOTIDE SEQUENCE [LARGE SCALE GENOMIC DNA]</scope>
    <source>
        <strain evidence="2 3">DSM 24448</strain>
    </source>
</reference>
<protein>
    <recommendedName>
        <fullName evidence="1">Phasin domain-containing protein</fullName>
    </recommendedName>
</protein>
<organism evidence="2 3">
    <name type="scientific">Brevundimonas halotolerans</name>
    <dbReference type="NCBI Taxonomy" id="69670"/>
    <lineage>
        <taxon>Bacteria</taxon>
        <taxon>Pseudomonadati</taxon>
        <taxon>Pseudomonadota</taxon>
        <taxon>Alphaproteobacteria</taxon>
        <taxon>Caulobacterales</taxon>
        <taxon>Caulobacteraceae</taxon>
        <taxon>Brevundimonas</taxon>
    </lineage>
</organism>
<comment type="caution">
    <text evidence="2">The sequence shown here is derived from an EMBL/GenBank/DDBJ whole genome shotgun (WGS) entry which is preliminary data.</text>
</comment>
<name>A0A7W9A2S2_9CAUL</name>
<dbReference type="AlphaFoldDB" id="A0A7W9A2S2"/>
<gene>
    <name evidence="2" type="ORF">FHS65_001124</name>
</gene>
<evidence type="ECO:0000313" key="2">
    <source>
        <dbReference type="EMBL" id="MBB5660379.1"/>
    </source>
</evidence>
<accession>A0A7W9A2S2</accession>
<keyword evidence="3" id="KW-1185">Reference proteome</keyword>
<proteinExistence type="predicted"/>